<evidence type="ECO:0000256" key="5">
    <source>
        <dbReference type="ARBA" id="ARBA00022741"/>
    </source>
</evidence>
<keyword evidence="4" id="KW-0808">Transferase</keyword>
<dbReference type="SUPFAM" id="SSF55874">
    <property type="entry name" value="ATPase domain of HSP90 chaperone/DNA topoisomerase II/histidine kinase"/>
    <property type="match status" value="1"/>
</dbReference>
<keyword evidence="6 11" id="KW-0418">Kinase</keyword>
<evidence type="ECO:0000256" key="6">
    <source>
        <dbReference type="ARBA" id="ARBA00022777"/>
    </source>
</evidence>
<feature type="domain" description="Signal transduction histidine kinase subgroup 3 dimerisation and phosphoacceptor" evidence="10">
    <location>
        <begin position="169"/>
        <end position="242"/>
    </location>
</feature>
<evidence type="ECO:0000256" key="4">
    <source>
        <dbReference type="ARBA" id="ARBA00022679"/>
    </source>
</evidence>
<dbReference type="PANTHER" id="PTHR24421">
    <property type="entry name" value="NITRATE/NITRITE SENSOR PROTEIN NARX-RELATED"/>
    <property type="match status" value="1"/>
</dbReference>
<dbReference type="InterPro" id="IPR011712">
    <property type="entry name" value="Sig_transdc_His_kin_sub3_dim/P"/>
</dbReference>
<keyword evidence="9" id="KW-0472">Membrane</keyword>
<evidence type="ECO:0000313" key="11">
    <source>
        <dbReference type="EMBL" id="MFC6018394.1"/>
    </source>
</evidence>
<dbReference type="Gene3D" id="3.30.565.10">
    <property type="entry name" value="Histidine kinase-like ATPase, C-terminal domain"/>
    <property type="match status" value="1"/>
</dbReference>
<sequence>MPALLRDRDEFVIGAAVLGTGLGVLNLAYTSDWGWILALLMLPALIVRAAWRSMPGWLLLSWVTIPTLVGDAAVVTQSAYLVVVTALAVVAASRPRRLDTVVMCLCLLSPFLIWLLETNNWHRGIGAWLWFGGLLIGWAFGHVVGRQFALIDELERTRTRLAETAVAEERRRIARDLHDLVGHSFSVVLLHLSGARMILTSSPTQIAETAEAAEAAEALRQAEDVGRKGMDELRQALMLMHQGSHSLTPLRPGELEHLLGTYRDAGMHIDIDVAGDMGGVSAAPRIVLHDVLREALTNVVKHARSPEATIRIGVDHDQVEVRVESALGPTSSRAGSGMGLAGLEHRVAAIDGTFQARPDREHWVVQARLPRRLAGASA</sequence>
<evidence type="ECO:0000256" key="9">
    <source>
        <dbReference type="SAM" id="Phobius"/>
    </source>
</evidence>
<name>A0ABW1KC40_9ACTN</name>
<evidence type="ECO:0000256" key="2">
    <source>
        <dbReference type="ARBA" id="ARBA00012438"/>
    </source>
</evidence>
<keyword evidence="9" id="KW-0812">Transmembrane</keyword>
<keyword evidence="8" id="KW-0902">Two-component regulatory system</keyword>
<evidence type="ECO:0000259" key="10">
    <source>
        <dbReference type="Pfam" id="PF07730"/>
    </source>
</evidence>
<evidence type="ECO:0000313" key="12">
    <source>
        <dbReference type="Proteomes" id="UP001596203"/>
    </source>
</evidence>
<evidence type="ECO:0000256" key="8">
    <source>
        <dbReference type="ARBA" id="ARBA00023012"/>
    </source>
</evidence>
<feature type="transmembrane region" description="Helical" evidence="9">
    <location>
        <begin position="74"/>
        <end position="91"/>
    </location>
</feature>
<organism evidence="11 12">
    <name type="scientific">Plantactinospora solaniradicis</name>
    <dbReference type="NCBI Taxonomy" id="1723736"/>
    <lineage>
        <taxon>Bacteria</taxon>
        <taxon>Bacillati</taxon>
        <taxon>Actinomycetota</taxon>
        <taxon>Actinomycetes</taxon>
        <taxon>Micromonosporales</taxon>
        <taxon>Micromonosporaceae</taxon>
        <taxon>Plantactinospora</taxon>
    </lineage>
</organism>
<evidence type="ECO:0000256" key="3">
    <source>
        <dbReference type="ARBA" id="ARBA00022553"/>
    </source>
</evidence>
<feature type="transmembrane region" description="Helical" evidence="9">
    <location>
        <begin position="98"/>
        <end position="116"/>
    </location>
</feature>
<keyword evidence="9" id="KW-1133">Transmembrane helix</keyword>
<evidence type="ECO:0000256" key="7">
    <source>
        <dbReference type="ARBA" id="ARBA00022840"/>
    </source>
</evidence>
<dbReference type="InterPro" id="IPR050482">
    <property type="entry name" value="Sensor_HK_TwoCompSys"/>
</dbReference>
<feature type="transmembrane region" description="Helical" evidence="9">
    <location>
        <begin position="128"/>
        <end position="151"/>
    </location>
</feature>
<keyword evidence="5" id="KW-0547">Nucleotide-binding</keyword>
<dbReference type="Gene3D" id="1.20.5.1930">
    <property type="match status" value="1"/>
</dbReference>
<evidence type="ECO:0000256" key="1">
    <source>
        <dbReference type="ARBA" id="ARBA00000085"/>
    </source>
</evidence>
<feature type="transmembrane region" description="Helical" evidence="9">
    <location>
        <begin position="36"/>
        <end position="54"/>
    </location>
</feature>
<accession>A0ABW1KC40</accession>
<dbReference type="InterPro" id="IPR036890">
    <property type="entry name" value="HATPase_C_sf"/>
</dbReference>
<dbReference type="RefSeq" id="WP_377423802.1">
    <property type="nucleotide sequence ID" value="NZ_JBHSPR010000013.1"/>
</dbReference>
<comment type="caution">
    <text evidence="11">The sequence shown here is derived from an EMBL/GenBank/DDBJ whole genome shotgun (WGS) entry which is preliminary data.</text>
</comment>
<gene>
    <name evidence="11" type="ORF">ACFP2T_19550</name>
</gene>
<dbReference type="GO" id="GO:0016301">
    <property type="term" value="F:kinase activity"/>
    <property type="evidence" value="ECO:0007669"/>
    <property type="project" value="UniProtKB-KW"/>
</dbReference>
<dbReference type="EMBL" id="JBHSPR010000013">
    <property type="protein sequence ID" value="MFC6018394.1"/>
    <property type="molecule type" value="Genomic_DNA"/>
</dbReference>
<dbReference type="EC" id="2.7.13.3" evidence="2"/>
<feature type="transmembrane region" description="Helical" evidence="9">
    <location>
        <begin position="12"/>
        <end position="29"/>
    </location>
</feature>
<reference evidence="12" key="1">
    <citation type="journal article" date="2019" name="Int. J. Syst. Evol. Microbiol.">
        <title>The Global Catalogue of Microorganisms (GCM) 10K type strain sequencing project: providing services to taxonomists for standard genome sequencing and annotation.</title>
        <authorList>
            <consortium name="The Broad Institute Genomics Platform"/>
            <consortium name="The Broad Institute Genome Sequencing Center for Infectious Disease"/>
            <person name="Wu L."/>
            <person name="Ma J."/>
        </authorList>
    </citation>
    <scope>NUCLEOTIDE SEQUENCE [LARGE SCALE GENOMIC DNA]</scope>
    <source>
        <strain evidence="12">ZS-35-S2</strain>
    </source>
</reference>
<keyword evidence="12" id="KW-1185">Reference proteome</keyword>
<proteinExistence type="predicted"/>
<dbReference type="CDD" id="cd16917">
    <property type="entry name" value="HATPase_UhpB-NarQ-NarX-like"/>
    <property type="match status" value="1"/>
</dbReference>
<dbReference type="PANTHER" id="PTHR24421:SF10">
    <property type="entry name" value="NITRATE_NITRITE SENSOR PROTEIN NARQ"/>
    <property type="match status" value="1"/>
</dbReference>
<comment type="catalytic activity">
    <reaction evidence="1">
        <text>ATP + protein L-histidine = ADP + protein N-phospho-L-histidine.</text>
        <dbReference type="EC" id="2.7.13.3"/>
    </reaction>
</comment>
<dbReference type="Pfam" id="PF07730">
    <property type="entry name" value="HisKA_3"/>
    <property type="match status" value="1"/>
</dbReference>
<keyword evidence="3" id="KW-0597">Phosphoprotein</keyword>
<keyword evidence="7" id="KW-0067">ATP-binding</keyword>
<protein>
    <recommendedName>
        <fullName evidence="2">histidine kinase</fullName>
        <ecNumber evidence="2">2.7.13.3</ecNumber>
    </recommendedName>
</protein>
<dbReference type="Proteomes" id="UP001596203">
    <property type="component" value="Unassembled WGS sequence"/>
</dbReference>